<protein>
    <submittedName>
        <fullName evidence="1">Uncharacterized protein</fullName>
    </submittedName>
</protein>
<accession>A0A481Z2J0</accession>
<dbReference type="EMBL" id="MK500427">
    <property type="protein sequence ID" value="QBK89521.1"/>
    <property type="molecule type" value="Genomic_DNA"/>
</dbReference>
<gene>
    <name evidence="1" type="ORF">LCPAC001_00310</name>
</gene>
<reference evidence="1" key="1">
    <citation type="journal article" date="2019" name="MBio">
        <title>Virus Genomes from Deep Sea Sediments Expand the Ocean Megavirome and Support Independent Origins of Viral Gigantism.</title>
        <authorList>
            <person name="Backstrom D."/>
            <person name="Yutin N."/>
            <person name="Jorgensen S.L."/>
            <person name="Dharamshi J."/>
            <person name="Homa F."/>
            <person name="Zaremba-Niedwiedzka K."/>
            <person name="Spang A."/>
            <person name="Wolf Y.I."/>
            <person name="Koonin E.V."/>
            <person name="Ettema T.J."/>
        </authorList>
    </citation>
    <scope>NUCLEOTIDE SEQUENCE</scope>
</reference>
<proteinExistence type="predicted"/>
<evidence type="ECO:0000313" key="1">
    <source>
        <dbReference type="EMBL" id="QBK89521.1"/>
    </source>
</evidence>
<name>A0A481Z2J0_9VIRU</name>
<organism evidence="1">
    <name type="scientific">Pithovirus LCPAC001</name>
    <dbReference type="NCBI Taxonomy" id="2506585"/>
    <lineage>
        <taxon>Viruses</taxon>
        <taxon>Pithoviruses</taxon>
    </lineage>
</organism>
<sequence>MKMAIVLIDYFDVDQLTQVKKNGIALKLI</sequence>